<proteinExistence type="predicted"/>
<reference evidence="2" key="1">
    <citation type="submission" date="2022-11" db="EMBL/GenBank/DDBJ databases">
        <title>Biodiversity and phylogenetic relationships of bacteria.</title>
        <authorList>
            <person name="Machado R.A.R."/>
            <person name="Bhat A."/>
            <person name="Loulou A."/>
            <person name="Kallel S."/>
        </authorList>
    </citation>
    <scope>NUCLEOTIDE SEQUENCE</scope>
    <source>
        <strain evidence="2">K-TC2</strain>
    </source>
</reference>
<gene>
    <name evidence="2" type="ORF">OSH07_06290</name>
</gene>
<evidence type="ECO:0000313" key="3">
    <source>
        <dbReference type="Proteomes" id="UP001144805"/>
    </source>
</evidence>
<dbReference type="AlphaFoldDB" id="A0A9X3DZF4"/>
<evidence type="ECO:0000313" key="2">
    <source>
        <dbReference type="EMBL" id="MCX5568794.1"/>
    </source>
</evidence>
<feature type="signal peptide" evidence="1">
    <location>
        <begin position="1"/>
        <end position="30"/>
    </location>
</feature>
<feature type="chain" id="PRO_5040947398" evidence="1">
    <location>
        <begin position="31"/>
        <end position="289"/>
    </location>
</feature>
<protein>
    <submittedName>
        <fullName evidence="2">Uncharacterized protein</fullName>
    </submittedName>
</protein>
<comment type="caution">
    <text evidence="2">The sequence shown here is derived from an EMBL/GenBank/DDBJ whole genome shotgun (WGS) entry which is preliminary data.</text>
</comment>
<name>A0A9X3DZF4_9HYPH</name>
<dbReference type="Proteomes" id="UP001144805">
    <property type="component" value="Unassembled WGS sequence"/>
</dbReference>
<keyword evidence="3" id="KW-1185">Reference proteome</keyword>
<accession>A0A9X3DZF4</accession>
<sequence>MNSSHSGRRLRHAVATAVLLAIVAASGASASAADLGVSQETAPARQSDWSVIVSPYLWAASLQGEGALRGIPVNVDVPFSETFKNLDIGLMGVVEVTNGAFGVFVNGEYVDVTSEKTFRPKLPVIGQTEVNVGAGTTTTIVSAGAYYRAFEAPLGGDNAFGGARVLAISPLAGLRWTRLEGNLSVEVPDVASRDVSDSVQWVDPFVGARVDIDLTPRWNLAIEGDVGGFDIGSRISLNGQAYLGYRTQILGHETMWRIGYRALYQDYTKGGFDWDVTQHGPVIGASVRF</sequence>
<dbReference type="RefSeq" id="WP_266337757.1">
    <property type="nucleotide sequence ID" value="NZ_JAPKNK010000002.1"/>
</dbReference>
<dbReference type="EMBL" id="JAPKNK010000002">
    <property type="protein sequence ID" value="MCX5568794.1"/>
    <property type="molecule type" value="Genomic_DNA"/>
</dbReference>
<evidence type="ECO:0000256" key="1">
    <source>
        <dbReference type="SAM" id="SignalP"/>
    </source>
</evidence>
<organism evidence="2 3">
    <name type="scientific">Kaistia nematophila</name>
    <dbReference type="NCBI Taxonomy" id="2994654"/>
    <lineage>
        <taxon>Bacteria</taxon>
        <taxon>Pseudomonadati</taxon>
        <taxon>Pseudomonadota</taxon>
        <taxon>Alphaproteobacteria</taxon>
        <taxon>Hyphomicrobiales</taxon>
        <taxon>Kaistiaceae</taxon>
        <taxon>Kaistia</taxon>
    </lineage>
</organism>
<keyword evidence="1" id="KW-0732">Signal</keyword>